<dbReference type="EMBL" id="AEXL02000090">
    <property type="protein sequence ID" value="EIJ65990.1"/>
    <property type="molecule type" value="Genomic_DNA"/>
</dbReference>
<proteinExistence type="predicted"/>
<protein>
    <recommendedName>
        <fullName evidence="1">Aminopeptidase N-like N-terminal domain-containing protein</fullName>
    </recommendedName>
</protein>
<gene>
    <name evidence="2" type="ORF">BD31_I0193</name>
</gene>
<keyword evidence="3" id="KW-1185">Reference proteome</keyword>
<comment type="caution">
    <text evidence="2">The sequence shown here is derived from an EMBL/GenBank/DDBJ whole genome shotgun (WGS) entry which is preliminary data.</text>
</comment>
<sequence>MDIIPINYQLSFEPDLKKFTFTGSETISIDCKKPTKVITMHCAELKILSCQVKSGNEIIQSSPKTVEKDEQLQITLEKKSKGFLP</sequence>
<dbReference type="InterPro" id="IPR045357">
    <property type="entry name" value="Aminopeptidase_N-like_N"/>
</dbReference>
<evidence type="ECO:0000259" key="1">
    <source>
        <dbReference type="Pfam" id="PF17900"/>
    </source>
</evidence>
<dbReference type="SUPFAM" id="SSF63737">
    <property type="entry name" value="Leukotriene A4 hydrolase N-terminal domain"/>
    <property type="match status" value="1"/>
</dbReference>
<organism evidence="2 3">
    <name type="scientific">Candidatus Nitrosopumilus salarius BD31</name>
    <dbReference type="NCBI Taxonomy" id="859350"/>
    <lineage>
        <taxon>Archaea</taxon>
        <taxon>Nitrososphaerota</taxon>
        <taxon>Nitrososphaeria</taxon>
        <taxon>Nitrosopumilales</taxon>
        <taxon>Nitrosopumilaceae</taxon>
        <taxon>Nitrosopumilus</taxon>
    </lineage>
</organism>
<dbReference type="Proteomes" id="UP000003423">
    <property type="component" value="Unassembled WGS sequence"/>
</dbReference>
<evidence type="ECO:0000313" key="2">
    <source>
        <dbReference type="EMBL" id="EIJ65990.1"/>
    </source>
</evidence>
<reference evidence="2 3" key="1">
    <citation type="journal article" date="2012" name="J. Bacteriol.">
        <title>Genome sequence of "Candidatus Nitrosopumilus salaria" BD31, an ammonia-oxidizing archaeon from the San Francisco Bay estuary.</title>
        <authorList>
            <person name="Mosier A.C."/>
            <person name="Allen E.E."/>
            <person name="Kim M."/>
            <person name="Ferriera S."/>
            <person name="Francis C.A."/>
        </authorList>
    </citation>
    <scope>NUCLEOTIDE SEQUENCE [LARGE SCALE GENOMIC DNA]</scope>
    <source>
        <strain evidence="2 3">BD31</strain>
    </source>
</reference>
<dbReference type="Pfam" id="PF17900">
    <property type="entry name" value="Peptidase_M1_N"/>
    <property type="match status" value="1"/>
</dbReference>
<accession>I3D2P7</accession>
<dbReference type="RefSeq" id="WP_008299435.1">
    <property type="nucleotide sequence ID" value="NZ_AEXL02000090.1"/>
</dbReference>
<dbReference type="InterPro" id="IPR042097">
    <property type="entry name" value="Aminopeptidase_N-like_N_sf"/>
</dbReference>
<dbReference type="AlphaFoldDB" id="I3D2P7"/>
<dbReference type="PATRIC" id="fig|859350.6.peg.1119"/>
<feature type="domain" description="Aminopeptidase N-like N-terminal" evidence="1">
    <location>
        <begin position="5"/>
        <end position="77"/>
    </location>
</feature>
<evidence type="ECO:0000313" key="3">
    <source>
        <dbReference type="Proteomes" id="UP000003423"/>
    </source>
</evidence>
<dbReference type="Gene3D" id="2.60.40.1730">
    <property type="entry name" value="tricorn interacting facor f3 domain"/>
    <property type="match status" value="1"/>
</dbReference>
<name>I3D2P7_9ARCH</name>